<protein>
    <recommendedName>
        <fullName evidence="4">Outer membrane lipoprotein-sorting protein</fullName>
    </recommendedName>
</protein>
<dbReference type="Proteomes" id="UP000199310">
    <property type="component" value="Unassembled WGS sequence"/>
</dbReference>
<organism evidence="2 3">
    <name type="scientific">Chitinophaga arvensicola</name>
    <dbReference type="NCBI Taxonomy" id="29529"/>
    <lineage>
        <taxon>Bacteria</taxon>
        <taxon>Pseudomonadati</taxon>
        <taxon>Bacteroidota</taxon>
        <taxon>Chitinophagia</taxon>
        <taxon>Chitinophagales</taxon>
        <taxon>Chitinophagaceae</taxon>
        <taxon>Chitinophaga</taxon>
    </lineage>
</organism>
<keyword evidence="3" id="KW-1185">Reference proteome</keyword>
<dbReference type="RefSeq" id="WP_143059083.1">
    <property type="nucleotide sequence ID" value="NZ_FOJG01000001.1"/>
</dbReference>
<evidence type="ECO:0000313" key="2">
    <source>
        <dbReference type="EMBL" id="SEW17049.1"/>
    </source>
</evidence>
<name>A0A1I0PSZ4_9BACT</name>
<feature type="signal peptide" evidence="1">
    <location>
        <begin position="1"/>
        <end position="22"/>
    </location>
</feature>
<evidence type="ECO:0000313" key="3">
    <source>
        <dbReference type="Proteomes" id="UP000199310"/>
    </source>
</evidence>
<evidence type="ECO:0008006" key="4">
    <source>
        <dbReference type="Google" id="ProtNLM"/>
    </source>
</evidence>
<reference evidence="3" key="1">
    <citation type="submission" date="2016-10" db="EMBL/GenBank/DDBJ databases">
        <authorList>
            <person name="Varghese N."/>
            <person name="Submissions S."/>
        </authorList>
    </citation>
    <scope>NUCLEOTIDE SEQUENCE [LARGE SCALE GENOMIC DNA]</scope>
    <source>
        <strain evidence="3">DSM 3695</strain>
    </source>
</reference>
<dbReference type="OrthoDB" id="128937at2"/>
<gene>
    <name evidence="2" type="ORF">SAMN04488122_0935</name>
</gene>
<dbReference type="STRING" id="29529.SAMN04488122_0935"/>
<sequence>MINTKRVSILLLVLFSAIMTQAQSLTDLVNKNVASLGGADKLKDLKTQYAEGTMEVQGMSLPFKKWVVQGKALRMEFTVMGTTNIQVVNGSEAWVQMPVMGKPDPETMDSSTTKLMASQLDLTGDFFRYNEKGNKLELQGLENINGAQLAKVKVISHAGITTYCYVDPATGNVLKTLNKVDIQGQSMDLTTDISNFLKTADGFTYGSVISQDPTGVKITVSKLENNVPVDESIFKKP</sequence>
<evidence type="ECO:0000256" key="1">
    <source>
        <dbReference type="SAM" id="SignalP"/>
    </source>
</evidence>
<proteinExistence type="predicted"/>
<keyword evidence="1" id="KW-0732">Signal</keyword>
<feature type="chain" id="PRO_5011565999" description="Outer membrane lipoprotein-sorting protein" evidence="1">
    <location>
        <begin position="23"/>
        <end position="237"/>
    </location>
</feature>
<dbReference type="EMBL" id="FOJG01000001">
    <property type="protein sequence ID" value="SEW17049.1"/>
    <property type="molecule type" value="Genomic_DNA"/>
</dbReference>
<dbReference type="AlphaFoldDB" id="A0A1I0PSZ4"/>
<accession>A0A1I0PSZ4</accession>